<dbReference type="InterPro" id="IPR002347">
    <property type="entry name" value="SDR_fam"/>
</dbReference>
<dbReference type="PIRSF" id="PIRSF000126">
    <property type="entry name" value="11-beta-HSD1"/>
    <property type="match status" value="1"/>
</dbReference>
<dbReference type="Proteomes" id="UP000016480">
    <property type="component" value="Unassembled WGS sequence"/>
</dbReference>
<evidence type="ECO:0000256" key="1">
    <source>
        <dbReference type="ARBA" id="ARBA00006484"/>
    </source>
</evidence>
<dbReference type="Pfam" id="PF00106">
    <property type="entry name" value="adh_short"/>
    <property type="match status" value="1"/>
</dbReference>
<evidence type="ECO:0000256" key="3">
    <source>
        <dbReference type="RuleBase" id="RU000363"/>
    </source>
</evidence>
<dbReference type="PRINTS" id="PR00081">
    <property type="entry name" value="GDHRDH"/>
</dbReference>
<dbReference type="AlphaFoldDB" id="A0A8T0BYK1"/>
<evidence type="ECO:0000256" key="2">
    <source>
        <dbReference type="ARBA" id="ARBA00023002"/>
    </source>
</evidence>
<name>A0A8T0BYK1_9GAMM</name>
<reference evidence="4 5" key="1">
    <citation type="journal article" date="2012" name="J. Bacteriol.">
        <title>Genome sequence of the cycloprodigiosin-producing bacterial strain Pseudoalteromonas rubra ATCC 29570(T).</title>
        <authorList>
            <person name="Xie B.B."/>
            <person name="Shu Y.L."/>
            <person name="Qin Q.L."/>
            <person name="Rong J.C."/>
            <person name="Zhang X.Y."/>
            <person name="Chen X.L."/>
            <person name="Zhou B.C."/>
            <person name="Zhang Y.Z."/>
        </authorList>
    </citation>
    <scope>NUCLEOTIDE SEQUENCE [LARGE SCALE GENOMIC DNA]</scope>
    <source>
        <strain evidence="4 5">DSM 6842</strain>
    </source>
</reference>
<comment type="similarity">
    <text evidence="1 3">Belongs to the short-chain dehydrogenases/reductases (SDR) family.</text>
</comment>
<dbReference type="PRINTS" id="PR00080">
    <property type="entry name" value="SDRFAMILY"/>
</dbReference>
<dbReference type="InterPro" id="IPR036291">
    <property type="entry name" value="NAD(P)-bd_dom_sf"/>
</dbReference>
<proteinExistence type="inferred from homology"/>
<keyword evidence="2" id="KW-0560">Oxidoreductase</keyword>
<comment type="caution">
    <text evidence="4">The sequence shown here is derived from an EMBL/GenBank/DDBJ whole genome shotgun (WGS) entry which is preliminary data.</text>
</comment>
<sequence length="263" mass="28600">MMKKNNKYAVITGASSGIGYALSCQVAMRGYNVILVARDTDRLETVSNELVANYGVGVITLAYDLTCQSSIEQLMQALEPYIDQVEVFINNAGVGLSGEFVGNSLSEQHRLLDINIKATVTLSHFIAKHFIAKKRGYIMNVASLAAFQPGPYYSSYYATKSYILHFTEGLAVELKKHNVICSALCPGTTDTPFHHRAGSTDTGLAKGLFGIVMSANEVAAAGVKGLFKKRVVVVPGMVNKIAMFSIRLAPRWLARQITAQINQ</sequence>
<dbReference type="PANTHER" id="PTHR44196">
    <property type="entry name" value="DEHYDROGENASE/REDUCTASE SDR FAMILY MEMBER 7B"/>
    <property type="match status" value="1"/>
</dbReference>
<protein>
    <recommendedName>
        <fullName evidence="6">Short-chain dehydrogenase</fullName>
    </recommendedName>
</protein>
<evidence type="ECO:0008006" key="6">
    <source>
        <dbReference type="Google" id="ProtNLM"/>
    </source>
</evidence>
<evidence type="ECO:0000313" key="4">
    <source>
        <dbReference type="EMBL" id="KAF7781133.1"/>
    </source>
</evidence>
<dbReference type="SUPFAM" id="SSF51735">
    <property type="entry name" value="NAD(P)-binding Rossmann-fold domains"/>
    <property type="match status" value="1"/>
</dbReference>
<accession>A0A8T0BYK1</accession>
<dbReference type="Gene3D" id="3.40.50.720">
    <property type="entry name" value="NAD(P)-binding Rossmann-like Domain"/>
    <property type="match status" value="1"/>
</dbReference>
<evidence type="ECO:0000313" key="5">
    <source>
        <dbReference type="Proteomes" id="UP000016480"/>
    </source>
</evidence>
<organism evidence="4 5">
    <name type="scientific">Pseudoalteromonas rubra</name>
    <dbReference type="NCBI Taxonomy" id="43658"/>
    <lineage>
        <taxon>Bacteria</taxon>
        <taxon>Pseudomonadati</taxon>
        <taxon>Pseudomonadota</taxon>
        <taxon>Gammaproteobacteria</taxon>
        <taxon>Alteromonadales</taxon>
        <taxon>Pseudoalteromonadaceae</taxon>
        <taxon>Pseudoalteromonas</taxon>
    </lineage>
</organism>
<dbReference type="GO" id="GO:0016020">
    <property type="term" value="C:membrane"/>
    <property type="evidence" value="ECO:0007669"/>
    <property type="project" value="TreeGrafter"/>
</dbReference>
<gene>
    <name evidence="4" type="ORF">PRUB_b0258</name>
</gene>
<dbReference type="EMBL" id="AHCD03000044">
    <property type="protein sequence ID" value="KAF7781133.1"/>
    <property type="molecule type" value="Genomic_DNA"/>
</dbReference>
<dbReference type="GO" id="GO:0016491">
    <property type="term" value="F:oxidoreductase activity"/>
    <property type="evidence" value="ECO:0007669"/>
    <property type="project" value="UniProtKB-KW"/>
</dbReference>
<dbReference type="PANTHER" id="PTHR44196:SF2">
    <property type="entry name" value="SHORT-CHAIN DEHYDROGENASE-RELATED"/>
    <property type="match status" value="1"/>
</dbReference>